<organism evidence="2 3">
    <name type="scientific">Podospora aff. communis PSN243</name>
    <dbReference type="NCBI Taxonomy" id="3040156"/>
    <lineage>
        <taxon>Eukaryota</taxon>
        <taxon>Fungi</taxon>
        <taxon>Dikarya</taxon>
        <taxon>Ascomycota</taxon>
        <taxon>Pezizomycotina</taxon>
        <taxon>Sordariomycetes</taxon>
        <taxon>Sordariomycetidae</taxon>
        <taxon>Sordariales</taxon>
        <taxon>Podosporaceae</taxon>
        <taxon>Podospora</taxon>
    </lineage>
</organism>
<gene>
    <name evidence="2" type="ORF">QBC34DRAFT_418607</name>
</gene>
<sequence>MTALSDQSTRRTRHGPCKMTSSTATAISLIRPDQTLHVRAWAGMPSVARSGLHSSGPRHTGGCKPGHSQVFCLIRAMTAVTGTRWLVDPWLPAPSYIFVSIPLRFLDSQFALQIESTASTVLQPNHLQAAYFSQSPATQTTAKMVHRDTHARVRLSPVLMATNVLIWISAVIVMGILSYLISLSGEAGSRVIYMEVISVLTVVFFLAAFFLASVAGFFLLFNLIFSYLWLVAVVFTAESYSNSNSNLLLTVEAFSFIAFFLLFFNVLYDWNYGYRMRRSTAVV</sequence>
<feature type="transmembrane region" description="Helical" evidence="1">
    <location>
        <begin position="164"/>
        <end position="185"/>
    </location>
</feature>
<dbReference type="PANTHER" id="PTHR39608:SF2">
    <property type="entry name" value="MARVEL DOMAIN-CONTAINING PROTEIN"/>
    <property type="match status" value="1"/>
</dbReference>
<keyword evidence="1" id="KW-1133">Transmembrane helix</keyword>
<name>A0AAV9G5Y9_9PEZI</name>
<dbReference type="EMBL" id="MU866014">
    <property type="protein sequence ID" value="KAK4442506.1"/>
    <property type="molecule type" value="Genomic_DNA"/>
</dbReference>
<keyword evidence="3" id="KW-1185">Reference proteome</keyword>
<dbReference type="PANTHER" id="PTHR39608">
    <property type="entry name" value="INTEGRAL MEMBRANE PROTEIN (AFU_ORTHOLOGUE AFUA_5G08640)"/>
    <property type="match status" value="1"/>
</dbReference>
<reference evidence="2" key="1">
    <citation type="journal article" date="2023" name="Mol. Phylogenet. Evol.">
        <title>Genome-scale phylogeny and comparative genomics of the fungal order Sordariales.</title>
        <authorList>
            <person name="Hensen N."/>
            <person name="Bonometti L."/>
            <person name="Westerberg I."/>
            <person name="Brannstrom I.O."/>
            <person name="Guillou S."/>
            <person name="Cros-Aarteil S."/>
            <person name="Calhoun S."/>
            <person name="Haridas S."/>
            <person name="Kuo A."/>
            <person name="Mondo S."/>
            <person name="Pangilinan J."/>
            <person name="Riley R."/>
            <person name="LaButti K."/>
            <person name="Andreopoulos B."/>
            <person name="Lipzen A."/>
            <person name="Chen C."/>
            <person name="Yan M."/>
            <person name="Daum C."/>
            <person name="Ng V."/>
            <person name="Clum A."/>
            <person name="Steindorff A."/>
            <person name="Ohm R.A."/>
            <person name="Martin F."/>
            <person name="Silar P."/>
            <person name="Natvig D.O."/>
            <person name="Lalanne C."/>
            <person name="Gautier V."/>
            <person name="Ament-Velasquez S.L."/>
            <person name="Kruys A."/>
            <person name="Hutchinson M.I."/>
            <person name="Powell A.J."/>
            <person name="Barry K."/>
            <person name="Miller A.N."/>
            <person name="Grigoriev I.V."/>
            <person name="Debuchy R."/>
            <person name="Gladieux P."/>
            <person name="Hiltunen Thoren M."/>
            <person name="Johannesson H."/>
        </authorList>
    </citation>
    <scope>NUCLEOTIDE SEQUENCE</scope>
    <source>
        <strain evidence="2">PSN243</strain>
    </source>
</reference>
<feature type="transmembrane region" description="Helical" evidence="1">
    <location>
        <begin position="247"/>
        <end position="268"/>
    </location>
</feature>
<feature type="transmembrane region" description="Helical" evidence="1">
    <location>
        <begin position="191"/>
        <end position="210"/>
    </location>
</feature>
<evidence type="ECO:0000313" key="3">
    <source>
        <dbReference type="Proteomes" id="UP001321760"/>
    </source>
</evidence>
<protein>
    <recommendedName>
        <fullName evidence="4">MARVEL domain-containing protein</fullName>
    </recommendedName>
</protein>
<keyword evidence="1" id="KW-0472">Membrane</keyword>
<reference evidence="2" key="2">
    <citation type="submission" date="2023-05" db="EMBL/GenBank/DDBJ databases">
        <authorList>
            <consortium name="Lawrence Berkeley National Laboratory"/>
            <person name="Steindorff A."/>
            <person name="Hensen N."/>
            <person name="Bonometti L."/>
            <person name="Westerberg I."/>
            <person name="Brannstrom I.O."/>
            <person name="Guillou S."/>
            <person name="Cros-Aarteil S."/>
            <person name="Calhoun S."/>
            <person name="Haridas S."/>
            <person name="Kuo A."/>
            <person name="Mondo S."/>
            <person name="Pangilinan J."/>
            <person name="Riley R."/>
            <person name="Labutti K."/>
            <person name="Andreopoulos B."/>
            <person name="Lipzen A."/>
            <person name="Chen C."/>
            <person name="Yanf M."/>
            <person name="Daum C."/>
            <person name="Ng V."/>
            <person name="Clum A."/>
            <person name="Ohm R."/>
            <person name="Martin F."/>
            <person name="Silar P."/>
            <person name="Natvig D."/>
            <person name="Lalanne C."/>
            <person name="Gautier V."/>
            <person name="Ament-Velasquez S.L."/>
            <person name="Kruys A."/>
            <person name="Hutchinson M.I."/>
            <person name="Powell A.J."/>
            <person name="Barry K."/>
            <person name="Miller A.N."/>
            <person name="Grigoriev I.V."/>
            <person name="Debuchy R."/>
            <person name="Gladieux P."/>
            <person name="Thoren M.H."/>
            <person name="Johannesson H."/>
        </authorList>
    </citation>
    <scope>NUCLEOTIDE SEQUENCE</scope>
    <source>
        <strain evidence="2">PSN243</strain>
    </source>
</reference>
<dbReference type="AlphaFoldDB" id="A0AAV9G5Y9"/>
<evidence type="ECO:0000256" key="1">
    <source>
        <dbReference type="SAM" id="Phobius"/>
    </source>
</evidence>
<dbReference type="Proteomes" id="UP001321760">
    <property type="component" value="Unassembled WGS sequence"/>
</dbReference>
<comment type="caution">
    <text evidence="2">The sequence shown here is derived from an EMBL/GenBank/DDBJ whole genome shotgun (WGS) entry which is preliminary data.</text>
</comment>
<proteinExistence type="predicted"/>
<feature type="transmembrane region" description="Helical" evidence="1">
    <location>
        <begin position="217"/>
        <end position="235"/>
    </location>
</feature>
<accession>A0AAV9G5Y9</accession>
<evidence type="ECO:0000313" key="2">
    <source>
        <dbReference type="EMBL" id="KAK4442506.1"/>
    </source>
</evidence>
<keyword evidence="1" id="KW-0812">Transmembrane</keyword>
<evidence type="ECO:0008006" key="4">
    <source>
        <dbReference type="Google" id="ProtNLM"/>
    </source>
</evidence>